<dbReference type="EMBL" id="LWCA01001593">
    <property type="protein sequence ID" value="OAF64824.1"/>
    <property type="molecule type" value="Genomic_DNA"/>
</dbReference>
<evidence type="ECO:0000313" key="1">
    <source>
        <dbReference type="EMBL" id="OAF64824.1"/>
    </source>
</evidence>
<sequence>MDERVHIFFVDIGRLFDFDATFYEKKFLYLCDEIYQATEVLPEHQVILVSGGSTICMDKKVKTFNAGTCSNPFFLFSKINCKYRDIVFEELCDEYKFLKNEHKLVLSMEVSLDCIKSRTNLAKSCYRLSKKYFDRLTKDIKAQHFQNQGWNTAISNITAVSEAFKKRSQIFISNFEKFLRNAEKNSMILFK</sequence>
<dbReference type="GO" id="GO:0019901">
    <property type="term" value="F:protein kinase binding"/>
    <property type="evidence" value="ECO:0007669"/>
    <property type="project" value="TreeGrafter"/>
</dbReference>
<organism evidence="1 2">
    <name type="scientific">Intoshia linei</name>
    <dbReference type="NCBI Taxonomy" id="1819745"/>
    <lineage>
        <taxon>Eukaryota</taxon>
        <taxon>Metazoa</taxon>
        <taxon>Spiralia</taxon>
        <taxon>Lophotrochozoa</taxon>
        <taxon>Mesozoa</taxon>
        <taxon>Orthonectida</taxon>
        <taxon>Rhopaluridae</taxon>
        <taxon>Intoshia</taxon>
    </lineage>
</organism>
<dbReference type="GO" id="GO:0034517">
    <property type="term" value="P:ribophagy"/>
    <property type="evidence" value="ECO:0007669"/>
    <property type="project" value="TreeGrafter"/>
</dbReference>
<dbReference type="Gene3D" id="3.10.20.90">
    <property type="entry name" value="Phosphatidylinositol 3-kinase Catalytic Subunit, Chain A, domain 1"/>
    <property type="match status" value="1"/>
</dbReference>
<gene>
    <name evidence="1" type="ORF">A3Q56_07472</name>
</gene>
<name>A0A177AUC1_9BILA</name>
<proteinExistence type="predicted"/>
<dbReference type="GO" id="GO:0000045">
    <property type="term" value="P:autophagosome assembly"/>
    <property type="evidence" value="ECO:0007669"/>
    <property type="project" value="InterPro"/>
</dbReference>
<protein>
    <submittedName>
        <fullName evidence="1">Uncharacterized protein</fullName>
    </submittedName>
</protein>
<dbReference type="AlphaFoldDB" id="A0A177AUC1"/>
<dbReference type="Proteomes" id="UP000078046">
    <property type="component" value="Unassembled WGS sequence"/>
</dbReference>
<reference evidence="1 2" key="1">
    <citation type="submission" date="2016-04" db="EMBL/GenBank/DDBJ databases">
        <title>The genome of Intoshia linei affirms orthonectids as highly simplified spiralians.</title>
        <authorList>
            <person name="Mikhailov K.V."/>
            <person name="Slusarev G.S."/>
            <person name="Nikitin M.A."/>
            <person name="Logacheva M.D."/>
            <person name="Penin A."/>
            <person name="Aleoshin V."/>
            <person name="Panchin Y.V."/>
        </authorList>
    </citation>
    <scope>NUCLEOTIDE SEQUENCE [LARGE SCALE GENOMIC DNA]</scope>
    <source>
        <strain evidence="1">Intl2013</strain>
        <tissue evidence="1">Whole animal</tissue>
    </source>
</reference>
<dbReference type="GO" id="GO:0000422">
    <property type="term" value="P:autophagy of mitochondrion"/>
    <property type="evidence" value="ECO:0007669"/>
    <property type="project" value="TreeGrafter"/>
</dbReference>
<dbReference type="GO" id="GO:0034045">
    <property type="term" value="C:phagophore assembly site membrane"/>
    <property type="evidence" value="ECO:0007669"/>
    <property type="project" value="TreeGrafter"/>
</dbReference>
<comment type="caution">
    <text evidence="1">The sequence shown here is derived from an EMBL/GenBank/DDBJ whole genome shotgun (WGS) entry which is preliminary data.</text>
</comment>
<dbReference type="GO" id="GO:0034727">
    <property type="term" value="P:piecemeal microautophagy of the nucleus"/>
    <property type="evidence" value="ECO:0007669"/>
    <property type="project" value="TreeGrafter"/>
</dbReference>
<dbReference type="PANTHER" id="PTHR13222:SF1">
    <property type="entry name" value="RB1-INDUCIBLE COILED-COIL PROTEIN 1"/>
    <property type="match status" value="1"/>
</dbReference>
<dbReference type="GO" id="GO:0061709">
    <property type="term" value="P:reticulophagy"/>
    <property type="evidence" value="ECO:0007669"/>
    <property type="project" value="TreeGrafter"/>
</dbReference>
<keyword evidence="2" id="KW-1185">Reference proteome</keyword>
<evidence type="ECO:0000313" key="2">
    <source>
        <dbReference type="Proteomes" id="UP000078046"/>
    </source>
</evidence>
<dbReference type="GO" id="GO:1990316">
    <property type="term" value="C:Atg1/ULK1 kinase complex"/>
    <property type="evidence" value="ECO:0007669"/>
    <property type="project" value="TreeGrafter"/>
</dbReference>
<dbReference type="InterPro" id="IPR040040">
    <property type="entry name" value="ATG11"/>
</dbReference>
<dbReference type="PANTHER" id="PTHR13222">
    <property type="entry name" value="RB1-INDUCIBLE COILED-COIL"/>
    <property type="match status" value="1"/>
</dbReference>
<accession>A0A177AUC1</accession>
<dbReference type="GO" id="GO:0061723">
    <property type="term" value="P:glycophagy"/>
    <property type="evidence" value="ECO:0007669"/>
    <property type="project" value="TreeGrafter"/>
</dbReference>
<dbReference type="GO" id="GO:0060090">
    <property type="term" value="F:molecular adaptor activity"/>
    <property type="evidence" value="ECO:0007669"/>
    <property type="project" value="TreeGrafter"/>
</dbReference>
<dbReference type="OrthoDB" id="447953at2759"/>